<gene>
    <name evidence="2" type="ORF">ACWI_10040</name>
</gene>
<organism evidence="2 3">
    <name type="scientific">Acetobacterium wieringae</name>
    <dbReference type="NCBI Taxonomy" id="52694"/>
    <lineage>
        <taxon>Bacteria</taxon>
        <taxon>Bacillati</taxon>
        <taxon>Bacillota</taxon>
        <taxon>Clostridia</taxon>
        <taxon>Eubacteriales</taxon>
        <taxon>Eubacteriaceae</taxon>
        <taxon>Acetobacterium</taxon>
    </lineage>
</organism>
<reference evidence="2 3" key="1">
    <citation type="submission" date="2015-09" db="EMBL/GenBank/DDBJ databases">
        <title>Genome sequence of Acetobacterium wieringae DSM 1911.</title>
        <authorList>
            <person name="Poehlein A."/>
            <person name="Bengelsdorf F.R."/>
            <person name="Schiel-Bengelsdorf B."/>
            <person name="Duerre P."/>
            <person name="Daniel R."/>
        </authorList>
    </citation>
    <scope>NUCLEOTIDE SEQUENCE [LARGE SCALE GENOMIC DNA]</scope>
    <source>
        <strain evidence="2 3">DSM 1911</strain>
    </source>
</reference>
<dbReference type="EMBL" id="LKEU01000020">
    <property type="protein sequence ID" value="OFV71504.1"/>
    <property type="molecule type" value="Genomic_DNA"/>
</dbReference>
<dbReference type="AlphaFoldDB" id="A0A1F2PKW1"/>
<evidence type="ECO:0000313" key="3">
    <source>
        <dbReference type="Proteomes" id="UP000176244"/>
    </source>
</evidence>
<dbReference type="RefSeq" id="WP_070370346.1">
    <property type="nucleotide sequence ID" value="NZ_LKEU01000020.1"/>
</dbReference>
<comment type="caution">
    <text evidence="2">The sequence shown here is derived from an EMBL/GenBank/DDBJ whole genome shotgun (WGS) entry which is preliminary data.</text>
</comment>
<evidence type="ECO:0008006" key="4">
    <source>
        <dbReference type="Google" id="ProtNLM"/>
    </source>
</evidence>
<dbReference type="Proteomes" id="UP000176244">
    <property type="component" value="Unassembled WGS sequence"/>
</dbReference>
<dbReference type="STRING" id="52694.ACWI_10040"/>
<accession>A0A1F2PKW1</accession>
<dbReference type="Gene3D" id="3.40.50.300">
    <property type="entry name" value="P-loop containing nucleotide triphosphate hydrolases"/>
    <property type="match status" value="1"/>
</dbReference>
<dbReference type="SUPFAM" id="SSF52540">
    <property type="entry name" value="P-loop containing nucleoside triphosphate hydrolases"/>
    <property type="match status" value="1"/>
</dbReference>
<proteinExistence type="predicted"/>
<feature type="region of interest" description="Disordered" evidence="1">
    <location>
        <begin position="242"/>
        <end position="293"/>
    </location>
</feature>
<protein>
    <recommendedName>
        <fullName evidence="4">AAA family ATPase</fullName>
    </recommendedName>
</protein>
<feature type="compositionally biased region" description="Basic residues" evidence="1">
    <location>
        <begin position="253"/>
        <end position="287"/>
    </location>
</feature>
<sequence length="293" mass="33533">MEVITVWGSPGGGKTTLSLELAKHISEKTKENVVLIFTEDQASPLSYLFPSLNKEGGSLGKIITMAGFDQEELLKTLVNHPKNKYLAFLGYRSEDSKRSYPEVVEPQVIDLFVTLGQKFKYAIIDGQSSVHNDWITQYGLRYGKCVMVGGGDLKSIAFFNGTTAMLQDFTGFRDNVIRVLNNPWDFDSWLLVGDKYGGVDYAFPYSMDIQMAYLEETSIKSLKQTKRNREFVDALNQLSQELINEDEREDQKNKKRKSGNQKKRPKKERIKKEKTSKRKLFKIPFRKTKGEIE</sequence>
<dbReference type="OrthoDB" id="1705293at2"/>
<evidence type="ECO:0000313" key="2">
    <source>
        <dbReference type="EMBL" id="OFV71504.1"/>
    </source>
</evidence>
<evidence type="ECO:0000256" key="1">
    <source>
        <dbReference type="SAM" id="MobiDB-lite"/>
    </source>
</evidence>
<dbReference type="InterPro" id="IPR027417">
    <property type="entry name" value="P-loop_NTPase"/>
</dbReference>
<name>A0A1F2PKW1_9FIRM</name>